<accession>A0A9W4E5K3</accession>
<gene>
    <name evidence="2" type="ORF">SBRY_10029</name>
</gene>
<evidence type="ECO:0000313" key="3">
    <source>
        <dbReference type="Proteomes" id="UP001153328"/>
    </source>
</evidence>
<feature type="compositionally biased region" description="Basic residues" evidence="1">
    <location>
        <begin position="207"/>
        <end position="224"/>
    </location>
</feature>
<organism evidence="2 3">
    <name type="scientific">Actinacidiphila bryophytorum</name>
    <dbReference type="NCBI Taxonomy" id="1436133"/>
    <lineage>
        <taxon>Bacteria</taxon>
        <taxon>Bacillati</taxon>
        <taxon>Actinomycetota</taxon>
        <taxon>Actinomycetes</taxon>
        <taxon>Kitasatosporales</taxon>
        <taxon>Streptomycetaceae</taxon>
        <taxon>Actinacidiphila</taxon>
    </lineage>
</organism>
<feature type="compositionally biased region" description="Basic and acidic residues" evidence="1">
    <location>
        <begin position="72"/>
        <end position="85"/>
    </location>
</feature>
<sequence>MEGRPAPAPRQRGAQGRHTRTWTHGTTTTHRTAAGPAARLRGGGPGDAARRLLLGRRLGLRQVRRQYGGQRYADDPGARPREVRHAPRGLRHGRQVDGGRTGAEGEVGGGHPGDVPGHLGAGGLLVDGQRLRRLPVPLAVGDLAALHLDTDRVGRAAGQGPVRRPGRAAGQGAGRDDRGGGQARRPGEFGRGEGHGLEGDLAERHGRGAGRQRRGDRRVQRRRAGGQEEPVGGDRGLRCGAGGEGRGPGRRRRQQLTARRLPGGGPAAPARPRAAAAANT</sequence>
<comment type="caution">
    <text evidence="2">The sequence shown here is derived from an EMBL/GenBank/DDBJ whole genome shotgun (WGS) entry which is preliminary data.</text>
</comment>
<name>A0A9W4E5K3_9ACTN</name>
<feature type="compositionally biased region" description="Gly residues" evidence="1">
    <location>
        <begin position="99"/>
        <end position="111"/>
    </location>
</feature>
<feature type="region of interest" description="Disordered" evidence="1">
    <location>
        <begin position="67"/>
        <end position="111"/>
    </location>
</feature>
<protein>
    <submittedName>
        <fullName evidence="2">Uncharacterized protein</fullName>
    </submittedName>
</protein>
<dbReference type="AlphaFoldDB" id="A0A9W4E5K3"/>
<feature type="compositionally biased region" description="Low complexity" evidence="1">
    <location>
        <begin position="255"/>
        <end position="280"/>
    </location>
</feature>
<proteinExistence type="predicted"/>
<feature type="region of interest" description="Disordered" evidence="1">
    <location>
        <begin position="155"/>
        <end position="280"/>
    </location>
</feature>
<feature type="compositionally biased region" description="Low complexity" evidence="1">
    <location>
        <begin position="22"/>
        <end position="40"/>
    </location>
</feature>
<dbReference type="Proteomes" id="UP001153328">
    <property type="component" value="Unassembled WGS sequence"/>
</dbReference>
<keyword evidence="3" id="KW-1185">Reference proteome</keyword>
<dbReference type="EMBL" id="CAJVAX010000001">
    <property type="protein sequence ID" value="CAG7596734.1"/>
    <property type="molecule type" value="Genomic_DNA"/>
</dbReference>
<feature type="compositionally biased region" description="Low complexity" evidence="1">
    <location>
        <begin position="155"/>
        <end position="170"/>
    </location>
</feature>
<feature type="region of interest" description="Disordered" evidence="1">
    <location>
        <begin position="1"/>
        <end position="48"/>
    </location>
</feature>
<evidence type="ECO:0000256" key="1">
    <source>
        <dbReference type="SAM" id="MobiDB-lite"/>
    </source>
</evidence>
<feature type="compositionally biased region" description="Basic and acidic residues" evidence="1">
    <location>
        <begin position="174"/>
        <end position="206"/>
    </location>
</feature>
<reference evidence="2" key="1">
    <citation type="submission" date="2021-06" db="EMBL/GenBank/DDBJ databases">
        <authorList>
            <person name="Arsene-Ploetze F."/>
        </authorList>
    </citation>
    <scope>NUCLEOTIDE SEQUENCE</scope>
    <source>
        <strain evidence="2">SBRY1</strain>
    </source>
</reference>
<evidence type="ECO:0000313" key="2">
    <source>
        <dbReference type="EMBL" id="CAG7596734.1"/>
    </source>
</evidence>